<feature type="transmembrane region" description="Helical" evidence="1">
    <location>
        <begin position="372"/>
        <end position="389"/>
    </location>
</feature>
<feature type="transmembrane region" description="Helical" evidence="1">
    <location>
        <begin position="20"/>
        <end position="40"/>
    </location>
</feature>
<dbReference type="EMBL" id="PFFQ01000066">
    <property type="protein sequence ID" value="PIW13782.1"/>
    <property type="molecule type" value="Genomic_DNA"/>
</dbReference>
<feature type="domain" description="CAAX prenyl protease 2/Lysostaphin resistance protein A-like" evidence="2">
    <location>
        <begin position="460"/>
        <end position="546"/>
    </location>
</feature>
<name>A0A2M7FXH3_9BACT</name>
<gene>
    <name evidence="3" type="ORF">COW36_24245</name>
</gene>
<sequence length="594" mass="68909">MGKKQSVISERKPNFEWGWLAFLFLMLLMLNLYGFDALLRDDHGCNPVSVSFYIWFLLGFSIQLFFVFPAALTLGLRRWPLFHGPLRTGGQRSKSTEWMFWGGVLLLFSFSLGLIPSHDFNQFIYFQAFFRYFETFKEMPFVFVFVLVIFAFVQPLLFAWLGLLGIFRGFLERGLSPALSFIFLCLLSAYLYQPFFLQGSLIGAFLGFHYLWKTSLRRTLLFHQFLNVLIAGFSYGLYLLKWDLVVIPQWLQIVAGVCALCLLAFMFHFCFQLWRKDFDLQIFKAPPPSNVKTMTCPFLEHLLHQGFISGPLKVYVQKEHRNFAEIRLSSGLLKFLILTFLSFLCVYLLDLLFFQVDFNSEQLVFFEEKSQLTFFTLFWAMGVYTILFSKMSRFFERAGFHFQDFLGPIEQNFDSHWVWKLSGALVLFILGIIHVFQWHDANAAQNIFLRPVLFPRDNLHNLMVLLLAVVIAPIVEEFLFRGLLLHRLASKSTLPKALFKSSLYFGLMHLQAILYLAWVGRLFGVLYVYSRSLKVSILAHASYNLLLLLVVLLSAQFEPQPLLGLIMMGVGGAIIMRFVQQHPVSAMIALPYSR</sequence>
<keyword evidence="1" id="KW-0812">Transmembrane</keyword>
<keyword evidence="1" id="KW-1133">Transmembrane helix</keyword>
<dbReference type="GO" id="GO:0004175">
    <property type="term" value="F:endopeptidase activity"/>
    <property type="evidence" value="ECO:0007669"/>
    <property type="project" value="UniProtKB-ARBA"/>
</dbReference>
<protein>
    <recommendedName>
        <fullName evidence="2">CAAX prenyl protease 2/Lysostaphin resistance protein A-like domain-containing protein</fullName>
    </recommendedName>
</protein>
<dbReference type="PANTHER" id="PTHR43592:SF15">
    <property type="entry name" value="CAAX AMINO TERMINAL PROTEASE FAMILY PROTEIN"/>
    <property type="match status" value="1"/>
</dbReference>
<comment type="caution">
    <text evidence="3">The sequence shown here is derived from an EMBL/GenBank/DDBJ whole genome shotgun (WGS) entry which is preliminary data.</text>
</comment>
<evidence type="ECO:0000259" key="2">
    <source>
        <dbReference type="Pfam" id="PF02517"/>
    </source>
</evidence>
<accession>A0A2M7FXH3</accession>
<organism evidence="3 4">
    <name type="scientific">bacterium (Candidatus Blackallbacteria) CG17_big_fil_post_rev_8_21_14_2_50_48_46</name>
    <dbReference type="NCBI Taxonomy" id="2014261"/>
    <lineage>
        <taxon>Bacteria</taxon>
        <taxon>Candidatus Blackallbacteria</taxon>
    </lineage>
</organism>
<feature type="transmembrane region" description="Helical" evidence="1">
    <location>
        <begin position="535"/>
        <end position="555"/>
    </location>
</feature>
<feature type="transmembrane region" description="Helical" evidence="1">
    <location>
        <begin position="501"/>
        <end position="529"/>
    </location>
</feature>
<dbReference type="Pfam" id="PF02517">
    <property type="entry name" value="Rce1-like"/>
    <property type="match status" value="1"/>
</dbReference>
<dbReference type="GO" id="GO:0080120">
    <property type="term" value="P:CAAX-box protein maturation"/>
    <property type="evidence" value="ECO:0007669"/>
    <property type="project" value="UniProtKB-ARBA"/>
</dbReference>
<evidence type="ECO:0000256" key="1">
    <source>
        <dbReference type="SAM" id="Phobius"/>
    </source>
</evidence>
<reference evidence="3 4" key="1">
    <citation type="submission" date="2017-09" db="EMBL/GenBank/DDBJ databases">
        <title>Depth-based differentiation of microbial function through sediment-hosted aquifers and enrichment of novel symbionts in the deep terrestrial subsurface.</title>
        <authorList>
            <person name="Probst A.J."/>
            <person name="Ladd B."/>
            <person name="Jarett J.K."/>
            <person name="Geller-Mcgrath D.E."/>
            <person name="Sieber C.M."/>
            <person name="Emerson J.B."/>
            <person name="Anantharaman K."/>
            <person name="Thomas B.C."/>
            <person name="Malmstrom R."/>
            <person name="Stieglmeier M."/>
            <person name="Klingl A."/>
            <person name="Woyke T."/>
            <person name="Ryan C.M."/>
            <person name="Banfield J.F."/>
        </authorList>
    </citation>
    <scope>NUCLEOTIDE SEQUENCE [LARGE SCALE GENOMIC DNA]</scope>
    <source>
        <strain evidence="3">CG17_big_fil_post_rev_8_21_14_2_50_48_46</strain>
    </source>
</reference>
<evidence type="ECO:0000313" key="4">
    <source>
        <dbReference type="Proteomes" id="UP000231019"/>
    </source>
</evidence>
<feature type="transmembrane region" description="Helical" evidence="1">
    <location>
        <begin position="141"/>
        <end position="163"/>
    </location>
</feature>
<feature type="transmembrane region" description="Helical" evidence="1">
    <location>
        <begin position="562"/>
        <end position="579"/>
    </location>
</feature>
<proteinExistence type="predicted"/>
<dbReference type="AlphaFoldDB" id="A0A2M7FXH3"/>
<feature type="transmembrane region" description="Helical" evidence="1">
    <location>
        <begin position="250"/>
        <end position="274"/>
    </location>
</feature>
<feature type="transmembrane region" description="Helical" evidence="1">
    <location>
        <begin position="417"/>
        <end position="439"/>
    </location>
</feature>
<feature type="transmembrane region" description="Helical" evidence="1">
    <location>
        <begin position="219"/>
        <end position="238"/>
    </location>
</feature>
<dbReference type="PANTHER" id="PTHR43592">
    <property type="entry name" value="CAAX AMINO TERMINAL PROTEASE"/>
    <property type="match status" value="1"/>
</dbReference>
<feature type="transmembrane region" description="Helical" evidence="1">
    <location>
        <begin position="52"/>
        <end position="77"/>
    </location>
</feature>
<dbReference type="Proteomes" id="UP000231019">
    <property type="component" value="Unassembled WGS sequence"/>
</dbReference>
<feature type="transmembrane region" description="Helical" evidence="1">
    <location>
        <begin position="170"/>
        <end position="189"/>
    </location>
</feature>
<feature type="transmembrane region" description="Helical" evidence="1">
    <location>
        <begin position="459"/>
        <end position="480"/>
    </location>
</feature>
<feature type="transmembrane region" description="Helical" evidence="1">
    <location>
        <begin position="98"/>
        <end position="115"/>
    </location>
</feature>
<evidence type="ECO:0000313" key="3">
    <source>
        <dbReference type="EMBL" id="PIW13782.1"/>
    </source>
</evidence>
<dbReference type="InterPro" id="IPR003675">
    <property type="entry name" value="Rce1/LyrA-like_dom"/>
</dbReference>
<keyword evidence="1" id="KW-0472">Membrane</keyword>
<feature type="transmembrane region" description="Helical" evidence="1">
    <location>
        <begin position="331"/>
        <end position="352"/>
    </location>
</feature>
<feature type="transmembrane region" description="Helical" evidence="1">
    <location>
        <begin position="195"/>
        <end position="212"/>
    </location>
</feature>